<dbReference type="GO" id="GO:0003755">
    <property type="term" value="F:peptidyl-prolyl cis-trans isomerase activity"/>
    <property type="evidence" value="ECO:0007669"/>
    <property type="project" value="UniProtKB-EC"/>
</dbReference>
<evidence type="ECO:0000256" key="5">
    <source>
        <dbReference type="PROSITE-ProRule" id="PRU00277"/>
    </source>
</evidence>
<evidence type="ECO:0000313" key="9">
    <source>
        <dbReference type="EMBL" id="MFD1190519.1"/>
    </source>
</evidence>
<dbReference type="Gene3D" id="3.10.50.40">
    <property type="match status" value="1"/>
</dbReference>
<evidence type="ECO:0000256" key="3">
    <source>
        <dbReference type="ARBA" id="ARBA00023110"/>
    </source>
</evidence>
<evidence type="ECO:0000256" key="2">
    <source>
        <dbReference type="ARBA" id="ARBA00006577"/>
    </source>
</evidence>
<evidence type="ECO:0000256" key="7">
    <source>
        <dbReference type="SAM" id="SignalP"/>
    </source>
</evidence>
<dbReference type="InterPro" id="IPR046357">
    <property type="entry name" value="PPIase_dom_sf"/>
</dbReference>
<accession>A0ABW3T036</accession>
<reference evidence="10" key="1">
    <citation type="journal article" date="2019" name="Int. J. Syst. Evol. Microbiol.">
        <title>The Global Catalogue of Microorganisms (GCM) 10K type strain sequencing project: providing services to taxonomists for standard genome sequencing and annotation.</title>
        <authorList>
            <consortium name="The Broad Institute Genomics Platform"/>
            <consortium name="The Broad Institute Genome Sequencing Center for Infectious Disease"/>
            <person name="Wu L."/>
            <person name="Ma J."/>
        </authorList>
    </citation>
    <scope>NUCLEOTIDE SEQUENCE [LARGE SCALE GENOMIC DNA]</scope>
    <source>
        <strain evidence="10">CCUG 55074</strain>
    </source>
</reference>
<dbReference type="EC" id="5.2.1.8" evidence="6"/>
<keyword evidence="3 5" id="KW-0697">Rotamase</keyword>
<proteinExistence type="inferred from homology"/>
<gene>
    <name evidence="9" type="ORF">ACFQ27_08005</name>
</gene>
<dbReference type="Pfam" id="PF00254">
    <property type="entry name" value="FKBP_C"/>
    <property type="match status" value="1"/>
</dbReference>
<organism evidence="9 10">
    <name type="scientific">Phenylobacterium conjunctum</name>
    <dbReference type="NCBI Taxonomy" id="1298959"/>
    <lineage>
        <taxon>Bacteria</taxon>
        <taxon>Pseudomonadati</taxon>
        <taxon>Pseudomonadota</taxon>
        <taxon>Alphaproteobacteria</taxon>
        <taxon>Caulobacterales</taxon>
        <taxon>Caulobacteraceae</taxon>
        <taxon>Phenylobacterium</taxon>
    </lineage>
</organism>
<evidence type="ECO:0000256" key="4">
    <source>
        <dbReference type="ARBA" id="ARBA00023235"/>
    </source>
</evidence>
<feature type="chain" id="PRO_5045575780" description="Peptidyl-prolyl cis-trans isomerase" evidence="7">
    <location>
        <begin position="21"/>
        <end position="153"/>
    </location>
</feature>
<dbReference type="RefSeq" id="WP_377353201.1">
    <property type="nucleotide sequence ID" value="NZ_JBHTLQ010000013.1"/>
</dbReference>
<keyword evidence="10" id="KW-1185">Reference proteome</keyword>
<dbReference type="EMBL" id="JBHTLQ010000013">
    <property type="protein sequence ID" value="MFD1190519.1"/>
    <property type="molecule type" value="Genomic_DNA"/>
</dbReference>
<evidence type="ECO:0000259" key="8">
    <source>
        <dbReference type="PROSITE" id="PS50059"/>
    </source>
</evidence>
<dbReference type="PROSITE" id="PS50059">
    <property type="entry name" value="FKBP_PPIASE"/>
    <property type="match status" value="1"/>
</dbReference>
<dbReference type="PANTHER" id="PTHR43811:SF23">
    <property type="entry name" value="FKBP-TYPE 22 KDA PEPTIDYL-PROLYL CIS-TRANS ISOMERASE"/>
    <property type="match status" value="1"/>
</dbReference>
<evidence type="ECO:0000256" key="1">
    <source>
        <dbReference type="ARBA" id="ARBA00000971"/>
    </source>
</evidence>
<comment type="catalytic activity">
    <reaction evidence="1 5 6">
        <text>[protein]-peptidylproline (omega=180) = [protein]-peptidylproline (omega=0)</text>
        <dbReference type="Rhea" id="RHEA:16237"/>
        <dbReference type="Rhea" id="RHEA-COMP:10747"/>
        <dbReference type="Rhea" id="RHEA-COMP:10748"/>
        <dbReference type="ChEBI" id="CHEBI:83833"/>
        <dbReference type="ChEBI" id="CHEBI:83834"/>
        <dbReference type="EC" id="5.2.1.8"/>
    </reaction>
</comment>
<dbReference type="Proteomes" id="UP001597216">
    <property type="component" value="Unassembled WGS sequence"/>
</dbReference>
<evidence type="ECO:0000256" key="6">
    <source>
        <dbReference type="RuleBase" id="RU003915"/>
    </source>
</evidence>
<comment type="similarity">
    <text evidence="2 6">Belongs to the FKBP-type PPIase family.</text>
</comment>
<feature type="signal peptide" evidence="7">
    <location>
        <begin position="1"/>
        <end position="20"/>
    </location>
</feature>
<dbReference type="PANTHER" id="PTHR43811">
    <property type="entry name" value="FKBP-TYPE PEPTIDYL-PROLYL CIS-TRANS ISOMERASE FKPA"/>
    <property type="match status" value="1"/>
</dbReference>
<keyword evidence="4 5" id="KW-0413">Isomerase</keyword>
<feature type="domain" description="PPIase FKBP-type" evidence="8">
    <location>
        <begin position="63"/>
        <end position="151"/>
    </location>
</feature>
<evidence type="ECO:0000313" key="10">
    <source>
        <dbReference type="Proteomes" id="UP001597216"/>
    </source>
</evidence>
<protein>
    <recommendedName>
        <fullName evidence="6">Peptidyl-prolyl cis-trans isomerase</fullName>
        <ecNumber evidence="6">5.2.1.8</ecNumber>
    </recommendedName>
</protein>
<dbReference type="InterPro" id="IPR001179">
    <property type="entry name" value="PPIase_FKBP_dom"/>
</dbReference>
<comment type="caution">
    <text evidence="9">The sequence shown here is derived from an EMBL/GenBank/DDBJ whole genome shotgun (WGS) entry which is preliminary data.</text>
</comment>
<name>A0ABW3T036_9CAUL</name>
<keyword evidence="7" id="KW-0732">Signal</keyword>
<dbReference type="SUPFAM" id="SSF54534">
    <property type="entry name" value="FKBP-like"/>
    <property type="match status" value="1"/>
</dbReference>
<sequence length="153" mass="16189">MRSALLALALTAASAGLAHADAKADNAAFLAKNATAEGVKSLPAIQYKVLKSGPADGPITRRSSTVHVRYEGRFLNGKVFNTSAEVSPSDGIAVFPLQKLIPGWITVLQLMKPGDEWEVYLPPEFGYGAPGKDTVPPNSLLIFKIELVSSEPG</sequence>